<dbReference type="PANTHER" id="PTHR37984">
    <property type="entry name" value="PROTEIN CBG26694"/>
    <property type="match status" value="1"/>
</dbReference>
<accession>A0AAV8VIS1</accession>
<evidence type="ECO:0000313" key="5">
    <source>
        <dbReference type="Proteomes" id="UP001159042"/>
    </source>
</evidence>
<dbReference type="AlphaFoldDB" id="A0AAV8VIS1"/>
<dbReference type="InterPro" id="IPR012337">
    <property type="entry name" value="RNaseH-like_sf"/>
</dbReference>
<dbReference type="InterPro" id="IPR050951">
    <property type="entry name" value="Retrovirus_Pol_polyprotein"/>
</dbReference>
<evidence type="ECO:0000259" key="3">
    <source>
        <dbReference type="PROSITE" id="PS50994"/>
    </source>
</evidence>
<evidence type="ECO:0000256" key="1">
    <source>
        <dbReference type="ARBA" id="ARBA00012493"/>
    </source>
</evidence>
<name>A0AAV8VIS1_9CUCU</name>
<dbReference type="InterPro" id="IPR041588">
    <property type="entry name" value="Integrase_H2C2"/>
</dbReference>
<proteinExistence type="predicted"/>
<dbReference type="PANTHER" id="PTHR37984:SF5">
    <property type="entry name" value="PROTEIN NYNRIN-LIKE"/>
    <property type="match status" value="1"/>
</dbReference>
<dbReference type="GO" id="GO:0015074">
    <property type="term" value="P:DNA integration"/>
    <property type="evidence" value="ECO:0007669"/>
    <property type="project" value="InterPro"/>
</dbReference>
<evidence type="ECO:0000256" key="2">
    <source>
        <dbReference type="SAM" id="MobiDB-lite"/>
    </source>
</evidence>
<dbReference type="FunFam" id="3.30.420.10:FF:000032">
    <property type="entry name" value="Retrovirus-related Pol polyprotein from transposon 297-like Protein"/>
    <property type="match status" value="1"/>
</dbReference>
<dbReference type="EC" id="2.7.7.49" evidence="1"/>
<evidence type="ECO:0000313" key="4">
    <source>
        <dbReference type="EMBL" id="KAJ8913777.1"/>
    </source>
</evidence>
<reference evidence="4 5" key="1">
    <citation type="journal article" date="2023" name="Insect Mol. Biol.">
        <title>Genome sequencing provides insights into the evolution of gene families encoding plant cell wall-degrading enzymes in longhorned beetles.</title>
        <authorList>
            <person name="Shin N.R."/>
            <person name="Okamura Y."/>
            <person name="Kirsch R."/>
            <person name="Pauchet Y."/>
        </authorList>
    </citation>
    <scope>NUCLEOTIDE SEQUENCE [LARGE SCALE GENOMIC DNA]</scope>
    <source>
        <strain evidence="4">EAD_L_NR</strain>
    </source>
</reference>
<dbReference type="Proteomes" id="UP001159042">
    <property type="component" value="Unassembled WGS sequence"/>
</dbReference>
<keyword evidence="5" id="KW-1185">Reference proteome</keyword>
<dbReference type="GO" id="GO:0003676">
    <property type="term" value="F:nucleic acid binding"/>
    <property type="evidence" value="ECO:0007669"/>
    <property type="project" value="InterPro"/>
</dbReference>
<dbReference type="GO" id="GO:0003964">
    <property type="term" value="F:RNA-directed DNA polymerase activity"/>
    <property type="evidence" value="ECO:0007669"/>
    <property type="project" value="UniProtKB-EC"/>
</dbReference>
<dbReference type="Gene3D" id="3.30.420.10">
    <property type="entry name" value="Ribonuclease H-like superfamily/Ribonuclease H"/>
    <property type="match status" value="1"/>
</dbReference>
<dbReference type="Pfam" id="PF17921">
    <property type="entry name" value="Integrase_H2C2"/>
    <property type="match status" value="1"/>
</dbReference>
<comment type="caution">
    <text evidence="4">The sequence shown here is derived from an EMBL/GenBank/DDBJ whole genome shotgun (WGS) entry which is preliminary data.</text>
</comment>
<dbReference type="Pfam" id="PF00665">
    <property type="entry name" value="rve"/>
    <property type="match status" value="1"/>
</dbReference>
<dbReference type="PROSITE" id="PS50994">
    <property type="entry name" value="INTEGRASE"/>
    <property type="match status" value="1"/>
</dbReference>
<feature type="domain" description="Integrase catalytic" evidence="3">
    <location>
        <begin position="67"/>
        <end position="224"/>
    </location>
</feature>
<protein>
    <recommendedName>
        <fullName evidence="1">RNA-directed DNA polymerase</fullName>
        <ecNumber evidence="1">2.7.7.49</ecNumber>
    </recommendedName>
</protein>
<dbReference type="Gene3D" id="1.10.340.70">
    <property type="match status" value="1"/>
</dbReference>
<feature type="region of interest" description="Disordered" evidence="2">
    <location>
        <begin position="348"/>
        <end position="380"/>
    </location>
</feature>
<dbReference type="InterPro" id="IPR001584">
    <property type="entry name" value="Integrase_cat-core"/>
</dbReference>
<dbReference type="EMBL" id="JANEYG010000087">
    <property type="protein sequence ID" value="KAJ8913777.1"/>
    <property type="molecule type" value="Genomic_DNA"/>
</dbReference>
<dbReference type="SUPFAM" id="SSF53098">
    <property type="entry name" value="Ribonuclease H-like"/>
    <property type="match status" value="1"/>
</dbReference>
<gene>
    <name evidence="4" type="ORF">NQ315_002683</name>
</gene>
<sequence>MRQQVVRAAHDEQGHFGTEKTLQRLCRHYWFPRMKEYVEKYIKCCISCLYTKKPSGAQEGYLHPIEKVAVPFHTVHIDHLGPFPKSRHGKEYLITLVDSFTKYIVLKAVKTTATRFVIVFLLDTFCHYGLPARFICDQGSCFTSKRFKEFCREKNIKLIFNAVATPRANGQNERFNRTILSALLATTPEENQWDEHVSHIQFAINTAVSKATGKTPFELLYGYQPRGEVDPILSQEVEQIPERIEDLTKLRNDVAEKIRKDQKAQKKRVDKKRKAAKVYKQGDLVLIEKQEPATSTSRKLLPKYSGPMVIKEVLPNDRYIVTDMDSTYRTRGKAKYQRTVAVDKMKPWIPTGGLSDSTDSESGEDGVALSSSSTDESEVGMRIKIKRIDLEARSMQDDRL</sequence>
<dbReference type="InterPro" id="IPR036397">
    <property type="entry name" value="RNaseH_sf"/>
</dbReference>
<organism evidence="4 5">
    <name type="scientific">Exocentrus adspersus</name>
    <dbReference type="NCBI Taxonomy" id="1586481"/>
    <lineage>
        <taxon>Eukaryota</taxon>
        <taxon>Metazoa</taxon>
        <taxon>Ecdysozoa</taxon>
        <taxon>Arthropoda</taxon>
        <taxon>Hexapoda</taxon>
        <taxon>Insecta</taxon>
        <taxon>Pterygota</taxon>
        <taxon>Neoptera</taxon>
        <taxon>Endopterygota</taxon>
        <taxon>Coleoptera</taxon>
        <taxon>Polyphaga</taxon>
        <taxon>Cucujiformia</taxon>
        <taxon>Chrysomeloidea</taxon>
        <taxon>Cerambycidae</taxon>
        <taxon>Lamiinae</taxon>
        <taxon>Acanthocinini</taxon>
        <taxon>Exocentrus</taxon>
    </lineage>
</organism>